<evidence type="ECO:0000313" key="3">
    <source>
        <dbReference type="EMBL" id="CAI0445815.1"/>
    </source>
</evidence>
<keyword evidence="1" id="KW-1133">Transmembrane helix</keyword>
<dbReference type="Proteomes" id="UP001154282">
    <property type="component" value="Unassembled WGS sequence"/>
</dbReference>
<sequence length="68" mass="7596">MSTWPRSSSWVTPALISMPRVIFMRSTIMLATISTPSTWMFSTVLITYLLPHTTTAVHLTLLSLKIGT</sequence>
<reference evidence="3" key="1">
    <citation type="submission" date="2022-08" db="EMBL/GenBank/DDBJ databases">
        <authorList>
            <person name="Gutierrez-Valencia J."/>
        </authorList>
    </citation>
    <scope>NUCLEOTIDE SEQUENCE</scope>
</reference>
<feature type="transmembrane region" description="Helical" evidence="1">
    <location>
        <begin position="28"/>
        <end position="50"/>
    </location>
</feature>
<proteinExistence type="predicted"/>
<name>A0AAV0MJ71_9ROSI</name>
<organism evidence="3 4">
    <name type="scientific">Linum tenue</name>
    <dbReference type="NCBI Taxonomy" id="586396"/>
    <lineage>
        <taxon>Eukaryota</taxon>
        <taxon>Viridiplantae</taxon>
        <taxon>Streptophyta</taxon>
        <taxon>Embryophyta</taxon>
        <taxon>Tracheophyta</taxon>
        <taxon>Spermatophyta</taxon>
        <taxon>Magnoliopsida</taxon>
        <taxon>eudicotyledons</taxon>
        <taxon>Gunneridae</taxon>
        <taxon>Pentapetalae</taxon>
        <taxon>rosids</taxon>
        <taxon>fabids</taxon>
        <taxon>Malpighiales</taxon>
        <taxon>Linaceae</taxon>
        <taxon>Linum</taxon>
    </lineage>
</organism>
<evidence type="ECO:0000313" key="2">
    <source>
        <dbReference type="EMBL" id="CAI0445759.1"/>
    </source>
</evidence>
<accession>A0AAV0MJ71</accession>
<dbReference type="EMBL" id="CAMGYJ010000007">
    <property type="protein sequence ID" value="CAI0445815.1"/>
    <property type="molecule type" value="Genomic_DNA"/>
</dbReference>
<evidence type="ECO:0000256" key="1">
    <source>
        <dbReference type="SAM" id="Phobius"/>
    </source>
</evidence>
<keyword evidence="1" id="KW-0472">Membrane</keyword>
<gene>
    <name evidence="2" type="ORF">LITE_LOCUS28714</name>
    <name evidence="3" type="ORF">LITE_LOCUS28746</name>
</gene>
<keyword evidence="1" id="KW-0812">Transmembrane</keyword>
<dbReference type="EMBL" id="CAMGYJ010000007">
    <property type="protein sequence ID" value="CAI0445759.1"/>
    <property type="molecule type" value="Genomic_DNA"/>
</dbReference>
<protein>
    <submittedName>
        <fullName evidence="3">Uncharacterized protein</fullName>
    </submittedName>
</protein>
<keyword evidence="4" id="KW-1185">Reference proteome</keyword>
<comment type="caution">
    <text evidence="3">The sequence shown here is derived from an EMBL/GenBank/DDBJ whole genome shotgun (WGS) entry which is preliminary data.</text>
</comment>
<dbReference type="AlphaFoldDB" id="A0AAV0MJ71"/>
<evidence type="ECO:0000313" key="4">
    <source>
        <dbReference type="Proteomes" id="UP001154282"/>
    </source>
</evidence>